<evidence type="ECO:0008006" key="4">
    <source>
        <dbReference type="Google" id="ProtNLM"/>
    </source>
</evidence>
<organism evidence="2 3">
    <name type="scientific">Atta cephalotes</name>
    <name type="common">Leafcutter ant</name>
    <dbReference type="NCBI Taxonomy" id="12957"/>
    <lineage>
        <taxon>Eukaryota</taxon>
        <taxon>Metazoa</taxon>
        <taxon>Ecdysozoa</taxon>
        <taxon>Arthropoda</taxon>
        <taxon>Hexapoda</taxon>
        <taxon>Insecta</taxon>
        <taxon>Pterygota</taxon>
        <taxon>Neoptera</taxon>
        <taxon>Endopterygota</taxon>
        <taxon>Hymenoptera</taxon>
        <taxon>Apocrita</taxon>
        <taxon>Aculeata</taxon>
        <taxon>Formicoidea</taxon>
        <taxon>Formicidae</taxon>
        <taxon>Myrmicinae</taxon>
        <taxon>Atta</taxon>
    </lineage>
</organism>
<evidence type="ECO:0000313" key="3">
    <source>
        <dbReference type="Proteomes" id="UP000005205"/>
    </source>
</evidence>
<reference evidence="2" key="2">
    <citation type="submission" date="2016-04" db="UniProtKB">
        <authorList>
            <consortium name="EnsemblMetazoa"/>
        </authorList>
    </citation>
    <scope>IDENTIFICATION</scope>
</reference>
<sequence length="157" mass="18011">MEQFFASLNLYRIFREISSGYIGEKMIQCLIILNIHYIYTFLSTNIAQQIIDHNNSIFVTVYNGYWYVVPLHVQKLILFLLQRGTKTLKIMIGGLFIGSLEGFATIKSLLEQLQDVCNKLKDENEIAIIEKYGSKAKCYTIAIIRKTMCLACAVKVL</sequence>
<protein>
    <recommendedName>
        <fullName evidence="4">Odorant receptor</fullName>
    </recommendedName>
</protein>
<proteinExistence type="predicted"/>
<dbReference type="EnsemblMetazoa" id="XM_012201250.1">
    <property type="protein sequence ID" value="XP_012056640.1"/>
    <property type="gene ID" value="LOC105619731"/>
</dbReference>
<dbReference type="AlphaFoldDB" id="A0A158NGI2"/>
<dbReference type="Proteomes" id="UP000005205">
    <property type="component" value="Unassembled WGS sequence"/>
</dbReference>
<accession>A0A158NGI2</accession>
<dbReference type="KEGG" id="acep:105619731"/>
<dbReference type="OrthoDB" id="7530242at2759"/>
<name>A0A158NGI2_ATTCE</name>
<gene>
    <name evidence="2" type="primary">105619731</name>
</gene>
<feature type="coiled-coil region" evidence="1">
    <location>
        <begin position="103"/>
        <end position="130"/>
    </location>
</feature>
<evidence type="ECO:0000313" key="2">
    <source>
        <dbReference type="EnsemblMetazoa" id="XP_012056640.1"/>
    </source>
</evidence>
<keyword evidence="1" id="KW-0175">Coiled coil</keyword>
<dbReference type="EMBL" id="ADTU01014994">
    <property type="status" value="NOT_ANNOTATED_CDS"/>
    <property type="molecule type" value="Genomic_DNA"/>
</dbReference>
<dbReference type="InParanoid" id="A0A158NGI2"/>
<reference evidence="3" key="1">
    <citation type="journal article" date="2011" name="PLoS Genet.">
        <title>The genome sequence of the leaf-cutter ant Atta cephalotes reveals insights into its obligate symbiotic lifestyle.</title>
        <authorList>
            <person name="Suen G."/>
            <person name="Teiling C."/>
            <person name="Li L."/>
            <person name="Holt C."/>
            <person name="Abouheif E."/>
            <person name="Bornberg-Bauer E."/>
            <person name="Bouffard P."/>
            <person name="Caldera E.J."/>
            <person name="Cash E."/>
            <person name="Cavanaugh A."/>
            <person name="Denas O."/>
            <person name="Elhaik E."/>
            <person name="Fave M.J."/>
            <person name="Gadau J."/>
            <person name="Gibson J.D."/>
            <person name="Graur D."/>
            <person name="Grubbs K.J."/>
            <person name="Hagen D.E."/>
            <person name="Harkins T.T."/>
            <person name="Helmkampf M."/>
            <person name="Hu H."/>
            <person name="Johnson B.R."/>
            <person name="Kim J."/>
            <person name="Marsh S.E."/>
            <person name="Moeller J.A."/>
            <person name="Munoz-Torres M.C."/>
            <person name="Murphy M.C."/>
            <person name="Naughton M.C."/>
            <person name="Nigam S."/>
            <person name="Overson R."/>
            <person name="Rajakumar R."/>
            <person name="Reese J.T."/>
            <person name="Scott J.J."/>
            <person name="Smith C.R."/>
            <person name="Tao S."/>
            <person name="Tsutsui N.D."/>
            <person name="Viljakainen L."/>
            <person name="Wissler L."/>
            <person name="Yandell M.D."/>
            <person name="Zimmer F."/>
            <person name="Taylor J."/>
            <person name="Slater S.C."/>
            <person name="Clifton S.W."/>
            <person name="Warren W.C."/>
            <person name="Elsik C.G."/>
            <person name="Smith C.D."/>
            <person name="Weinstock G.M."/>
            <person name="Gerardo N.M."/>
            <person name="Currie C.R."/>
        </authorList>
    </citation>
    <scope>NUCLEOTIDE SEQUENCE [LARGE SCALE GENOMIC DNA]</scope>
</reference>
<evidence type="ECO:0000256" key="1">
    <source>
        <dbReference type="SAM" id="Coils"/>
    </source>
</evidence>
<keyword evidence="3" id="KW-1185">Reference proteome</keyword>